<dbReference type="AlphaFoldDB" id="A0AA85AFA2"/>
<accession>A0AA85AFA2</accession>
<evidence type="ECO:0000313" key="2">
    <source>
        <dbReference type="WBParaSite" id="SMRG1_80280.1"/>
    </source>
</evidence>
<sequence length="402" mass="47064">MELDKYRKFPLQTDDNKLEMHLELSNARYRKAYESIKALKQYTESPSRSIQTINEVDRKNDMESFMKIMMIQQFQQQNLLYQSALLNTLTKEERAQYITHYLPFGDITKSDVEREKKLLALENGNENASKLRIFGYIHLFAVIIKQSMIQLPFRLSSRESFALMLRYSVDNLADSLKNINKDLGRKLNSMNMNTAYQFYLLLNNNLDNKQQKTLKIELQDILDSILIELTEKLSEKPLFAMNKNSTIYMMLKKDQVYPKNYFITIEKTQINLTETGMIRTITLYETKILIFGLVFLRALIAKLFLGFELGLSTTVMTSNKVSINNKLLGSICTYIYRKIMVDIISERTRTTDLPIPGELQNMIFNDTEMKQIYGMIGRRYLANFIAKCKRWLQDYGRGILAL</sequence>
<proteinExistence type="predicted"/>
<name>A0AA85AFA2_9TREM</name>
<reference evidence="2" key="1">
    <citation type="submission" date="2023-11" db="UniProtKB">
        <authorList>
            <consortium name="WormBaseParasite"/>
        </authorList>
    </citation>
    <scope>IDENTIFICATION</scope>
</reference>
<evidence type="ECO:0000313" key="1">
    <source>
        <dbReference type="Proteomes" id="UP000050790"/>
    </source>
</evidence>
<protein>
    <submittedName>
        <fullName evidence="2">Uncharacterized protein</fullName>
    </submittedName>
</protein>
<dbReference type="Proteomes" id="UP000050790">
    <property type="component" value="Unassembled WGS sequence"/>
</dbReference>
<organism evidence="1 2">
    <name type="scientific">Schistosoma margrebowiei</name>
    <dbReference type="NCBI Taxonomy" id="48269"/>
    <lineage>
        <taxon>Eukaryota</taxon>
        <taxon>Metazoa</taxon>
        <taxon>Spiralia</taxon>
        <taxon>Lophotrochozoa</taxon>
        <taxon>Platyhelminthes</taxon>
        <taxon>Trematoda</taxon>
        <taxon>Digenea</taxon>
        <taxon>Strigeidida</taxon>
        <taxon>Schistosomatoidea</taxon>
        <taxon>Schistosomatidae</taxon>
        <taxon>Schistosoma</taxon>
    </lineage>
</organism>
<dbReference type="WBParaSite" id="SMRG1_80280.1">
    <property type="protein sequence ID" value="SMRG1_80280.1"/>
    <property type="gene ID" value="SMRG1_80280"/>
</dbReference>